<name>A0A915KEU8_ROMCU</name>
<dbReference type="AlphaFoldDB" id="A0A915KEU8"/>
<protein>
    <submittedName>
        <fullName evidence="2">VWFA domain-containing protein</fullName>
    </submittedName>
</protein>
<proteinExistence type="predicted"/>
<evidence type="ECO:0000313" key="2">
    <source>
        <dbReference type="WBParaSite" id="nRc.2.0.1.t36464-RA"/>
    </source>
</evidence>
<keyword evidence="1" id="KW-1185">Reference proteome</keyword>
<dbReference type="Proteomes" id="UP000887565">
    <property type="component" value="Unplaced"/>
</dbReference>
<dbReference type="WBParaSite" id="nRc.2.0.1.t36464-RA">
    <property type="protein sequence ID" value="nRc.2.0.1.t36464-RA"/>
    <property type="gene ID" value="nRc.2.0.1.g36464"/>
</dbReference>
<evidence type="ECO:0000313" key="1">
    <source>
        <dbReference type="Proteomes" id="UP000887565"/>
    </source>
</evidence>
<organism evidence="1 2">
    <name type="scientific">Romanomermis culicivorax</name>
    <name type="common">Nematode worm</name>
    <dbReference type="NCBI Taxonomy" id="13658"/>
    <lineage>
        <taxon>Eukaryota</taxon>
        <taxon>Metazoa</taxon>
        <taxon>Ecdysozoa</taxon>
        <taxon>Nematoda</taxon>
        <taxon>Enoplea</taxon>
        <taxon>Dorylaimia</taxon>
        <taxon>Mermithida</taxon>
        <taxon>Mermithoidea</taxon>
        <taxon>Mermithidae</taxon>
        <taxon>Romanomermis</taxon>
    </lineage>
</organism>
<reference evidence="2" key="1">
    <citation type="submission" date="2022-11" db="UniProtKB">
        <authorList>
            <consortium name="WormBaseParasite"/>
        </authorList>
    </citation>
    <scope>IDENTIFICATION</scope>
</reference>
<sequence length="293" mass="33112">MGDTFCHIMGAAHWFIVLDASGNRSKDYLYEGQQLAKRMGQKLLDLRTDIKTAYKFRFSITLVSDQIVALRQLCDDESKTLPIFQANTPISEYSLMDEALRSVEMQSDICSPNSTTQRIVLYIAQSLPNKEALKILDRWHEDLRLRGIRSTQVYFFVISKKRSTGGLSKIAKRLIEKFSKPPSLRSLLNLDPDLVEFKDVQGILGGYAVQCACRFSEDCVSINGTVVKPCHFNLVDAKEHCTTTIDEIVSPIPVHSRYPNIILPSCKRTRPPNKNTFLINCGPSNILSDYTIT</sequence>
<accession>A0A915KEU8</accession>